<accession>A0A5S4ZWZ5</accession>
<dbReference type="EMBL" id="VNHM01000002">
    <property type="protein sequence ID" value="TYO97213.1"/>
    <property type="molecule type" value="Genomic_DNA"/>
</dbReference>
<dbReference type="InterPro" id="IPR012543">
    <property type="entry name" value="DUF1694"/>
</dbReference>
<name>A0A5S4ZWZ5_9FIRM</name>
<comment type="caution">
    <text evidence="1">The sequence shown here is derived from an EMBL/GenBank/DDBJ whole genome shotgun (WGS) entry which is preliminary data.</text>
</comment>
<evidence type="ECO:0000313" key="1">
    <source>
        <dbReference type="EMBL" id="TYO97213.1"/>
    </source>
</evidence>
<dbReference type="Pfam" id="PF07997">
    <property type="entry name" value="DUF1694"/>
    <property type="match status" value="1"/>
</dbReference>
<dbReference type="Gene3D" id="3.30.1330.30">
    <property type="match status" value="1"/>
</dbReference>
<dbReference type="RefSeq" id="WP_243131575.1">
    <property type="nucleotide sequence ID" value="NZ_VNHM01000002.1"/>
</dbReference>
<dbReference type="Proteomes" id="UP000323166">
    <property type="component" value="Unassembled WGS sequence"/>
</dbReference>
<protein>
    <submittedName>
        <fullName evidence="1">Uncharacterized protein YueI</fullName>
    </submittedName>
</protein>
<proteinExistence type="predicted"/>
<evidence type="ECO:0000313" key="2">
    <source>
        <dbReference type="Proteomes" id="UP000323166"/>
    </source>
</evidence>
<dbReference type="SUPFAM" id="SSF160515">
    <property type="entry name" value="YueI-like"/>
    <property type="match status" value="1"/>
</dbReference>
<dbReference type="AlphaFoldDB" id="A0A5S4ZWZ5"/>
<organism evidence="1 2">
    <name type="scientific">Desulfallas thermosapovorans DSM 6562</name>
    <dbReference type="NCBI Taxonomy" id="1121431"/>
    <lineage>
        <taxon>Bacteria</taxon>
        <taxon>Bacillati</taxon>
        <taxon>Bacillota</taxon>
        <taxon>Clostridia</taxon>
        <taxon>Eubacteriales</taxon>
        <taxon>Desulfallaceae</taxon>
        <taxon>Desulfallas</taxon>
    </lineage>
</organism>
<sequence length="197" mass="21812">MDSDIHQEAISEWTKRDELYKELSIGYHGVPEIRHAEKVHYLGEFRERVIRLLTKAQVAEPAVYPEIVESLKDRRATKVVASGDINDHAVEKYRLLAGKMGKAFTVVHDPALQGNAGLVVVSNDAVDIEDIEVPDRKTRLAGLGIPFSLANAAGKKVCDKCYKKITGASPEEAVNYSVLTLTDRFWGDHCAACAKNH</sequence>
<reference evidence="1 2" key="1">
    <citation type="submission" date="2019-07" db="EMBL/GenBank/DDBJ databases">
        <title>Genomic Encyclopedia of Type Strains, Phase I: the one thousand microbial genomes (KMG-I) project.</title>
        <authorList>
            <person name="Kyrpides N."/>
        </authorList>
    </citation>
    <scope>NUCLEOTIDE SEQUENCE [LARGE SCALE GENOMIC DNA]</scope>
    <source>
        <strain evidence="1 2">DSM 6562</strain>
    </source>
</reference>
<gene>
    <name evidence="1" type="ORF">LX24_00396</name>
</gene>
<dbReference type="InterPro" id="IPR029064">
    <property type="entry name" value="Ribosomal_eL30-like_sf"/>
</dbReference>
<keyword evidence="2" id="KW-1185">Reference proteome</keyword>